<dbReference type="InterPro" id="IPR000924">
    <property type="entry name" value="Glu/Gln-tRNA-synth"/>
</dbReference>
<dbReference type="Proteomes" id="UP000006048">
    <property type="component" value="Chromosome"/>
</dbReference>
<dbReference type="InterPro" id="IPR049940">
    <property type="entry name" value="GluQ/Sye"/>
</dbReference>
<dbReference type="HOGENOM" id="CLU_015768_6_3_12"/>
<dbReference type="Pfam" id="PF19269">
    <property type="entry name" value="Anticodon_2"/>
    <property type="match status" value="1"/>
</dbReference>
<name>I4B0R0_TURPD</name>
<evidence type="ECO:0000256" key="6">
    <source>
        <dbReference type="ARBA" id="ARBA00023146"/>
    </source>
</evidence>
<feature type="domain" description="Aminoacyl-tRNA synthetase class I anticodon-binding" evidence="9">
    <location>
        <begin position="359"/>
        <end position="511"/>
    </location>
</feature>
<dbReference type="EC" id="6.1.1.17" evidence="7"/>
<dbReference type="FunFam" id="3.40.50.620:FF:000045">
    <property type="entry name" value="Glutamate--tRNA ligase, mitochondrial"/>
    <property type="match status" value="1"/>
</dbReference>
<dbReference type="GO" id="GO:0008270">
    <property type="term" value="F:zinc ion binding"/>
    <property type="evidence" value="ECO:0007669"/>
    <property type="project" value="InterPro"/>
</dbReference>
<proteinExistence type="inferred from homology"/>
<evidence type="ECO:0000259" key="8">
    <source>
        <dbReference type="Pfam" id="PF00749"/>
    </source>
</evidence>
<dbReference type="InterPro" id="IPR020751">
    <property type="entry name" value="aa-tRNA-synth_I_codon-bd_sub2"/>
</dbReference>
<comment type="catalytic activity">
    <reaction evidence="7">
        <text>tRNA(Glu) + L-glutamate + ATP = L-glutamyl-tRNA(Glu) + AMP + diphosphate</text>
        <dbReference type="Rhea" id="RHEA:23540"/>
        <dbReference type="Rhea" id="RHEA-COMP:9663"/>
        <dbReference type="Rhea" id="RHEA-COMP:9680"/>
        <dbReference type="ChEBI" id="CHEBI:29985"/>
        <dbReference type="ChEBI" id="CHEBI:30616"/>
        <dbReference type="ChEBI" id="CHEBI:33019"/>
        <dbReference type="ChEBI" id="CHEBI:78442"/>
        <dbReference type="ChEBI" id="CHEBI:78520"/>
        <dbReference type="ChEBI" id="CHEBI:456215"/>
        <dbReference type="EC" id="6.1.1.17"/>
    </reaction>
</comment>
<comment type="caution">
    <text evidence="7">Lacks conserved residue(s) required for the propagation of feature annotation.</text>
</comment>
<dbReference type="Gene3D" id="3.40.50.620">
    <property type="entry name" value="HUPs"/>
    <property type="match status" value="1"/>
</dbReference>
<organism evidence="10 11">
    <name type="scientific">Turneriella parva (strain ATCC BAA-1111 / DSM 21527 / NCTC 11395 / H)</name>
    <name type="common">Leptospira parva</name>
    <dbReference type="NCBI Taxonomy" id="869212"/>
    <lineage>
        <taxon>Bacteria</taxon>
        <taxon>Pseudomonadati</taxon>
        <taxon>Spirochaetota</taxon>
        <taxon>Spirochaetia</taxon>
        <taxon>Leptospirales</taxon>
        <taxon>Leptospiraceae</taxon>
        <taxon>Turneriella</taxon>
    </lineage>
</organism>
<keyword evidence="4 7" id="KW-0067">ATP-binding</keyword>
<evidence type="ECO:0000256" key="1">
    <source>
        <dbReference type="ARBA" id="ARBA00007894"/>
    </source>
</evidence>
<keyword evidence="11" id="KW-1185">Reference proteome</keyword>
<dbReference type="InterPro" id="IPR014729">
    <property type="entry name" value="Rossmann-like_a/b/a_fold"/>
</dbReference>
<evidence type="ECO:0000313" key="10">
    <source>
        <dbReference type="EMBL" id="AFM10867.1"/>
    </source>
</evidence>
<feature type="binding site" evidence="7">
    <location>
        <position position="253"/>
    </location>
    <ligand>
        <name>ATP</name>
        <dbReference type="ChEBI" id="CHEBI:30616"/>
    </ligand>
</feature>
<dbReference type="GO" id="GO:0004818">
    <property type="term" value="F:glutamate-tRNA ligase activity"/>
    <property type="evidence" value="ECO:0007669"/>
    <property type="project" value="UniProtKB-UniRule"/>
</dbReference>
<dbReference type="PRINTS" id="PR00987">
    <property type="entry name" value="TRNASYNTHGLU"/>
</dbReference>
<dbReference type="InterPro" id="IPR020058">
    <property type="entry name" value="Glu/Gln-tRNA-synth_Ib_cat-dom"/>
</dbReference>
<dbReference type="KEGG" id="tpx:Turpa_0205"/>
<dbReference type="PANTHER" id="PTHR43311">
    <property type="entry name" value="GLUTAMATE--TRNA LIGASE"/>
    <property type="match status" value="1"/>
</dbReference>
<dbReference type="EMBL" id="CP002959">
    <property type="protein sequence ID" value="AFM10867.1"/>
    <property type="molecule type" value="Genomic_DNA"/>
</dbReference>
<dbReference type="Gene3D" id="1.10.10.350">
    <property type="match status" value="1"/>
</dbReference>
<evidence type="ECO:0000256" key="4">
    <source>
        <dbReference type="ARBA" id="ARBA00022840"/>
    </source>
</evidence>
<evidence type="ECO:0000259" key="9">
    <source>
        <dbReference type="Pfam" id="PF19269"/>
    </source>
</evidence>
<comment type="function">
    <text evidence="7">Catalyzes the attachment of glutamate to tRNA(Glu) in a two-step reaction: glutamate is first activated by ATP to form Glu-AMP and then transferred to the acceptor end of tRNA(Glu).</text>
</comment>
<dbReference type="InterPro" id="IPR008925">
    <property type="entry name" value="aa_tRNA-synth_I_cd-bd_sf"/>
</dbReference>
<sequence>MSEIRTRFAPSPTGYLHVGGARTALFNYLYARSQKGKFILRIEDTDQARSTEQSYHQVIDSLKWLGYEWDEGPEVGGPHGPYKQSERLHIYKEYGEKLVAEKKAYPCFCTGDELDRKKKQREAMGLPYVYDGKCRALTPDEVAEKKAQGLAHTLRFRTPSKEVVVEDMVQGTVRFDTALIGDFIIVKSDGFASYNYAVVVDDHLMDITHVIRGVGHLSNTPRQVLIYEAFGWKVPAWAHVSEIVGSDHKKLSKRHGATPITAFRDLGYTARAFNNYMALLGWSSPDGREYMSIAEQKSIFDVARCSKSPAMFDVFDLAKAAEVDLAQVSISELETYLFPKSKLNWLSNQHIRATPDDDFIAEILPFVAATGVVPSGECNADNERLRGILLSLRVYLDTLGQIKQYLADFYLPFNPVLENYVSSEYFAAENFSSLAGAMLRQIEQMGDATDTLEQNAIKDAINAVGKETGLKGKPLFMGVRLASTGRLEGLELPVYLNLLGKGRVTERLSKMVALKKAS</sequence>
<dbReference type="OrthoDB" id="9807503at2"/>
<comment type="subunit">
    <text evidence="7">Monomer.</text>
</comment>
<dbReference type="RefSeq" id="WP_014801388.1">
    <property type="nucleotide sequence ID" value="NC_018020.1"/>
</dbReference>
<feature type="short sequence motif" description="'KMSKS' region" evidence="7">
    <location>
        <begin position="250"/>
        <end position="254"/>
    </location>
</feature>
<accession>I4B0R0</accession>
<dbReference type="Pfam" id="PF00749">
    <property type="entry name" value="tRNA-synt_1c"/>
    <property type="match status" value="1"/>
</dbReference>
<evidence type="ECO:0000256" key="3">
    <source>
        <dbReference type="ARBA" id="ARBA00022741"/>
    </source>
</evidence>
<dbReference type="SUPFAM" id="SSF48163">
    <property type="entry name" value="An anticodon-binding domain of class I aminoacyl-tRNA synthetases"/>
    <property type="match status" value="1"/>
</dbReference>
<dbReference type="CDD" id="cd00808">
    <property type="entry name" value="GluRS_core"/>
    <property type="match status" value="1"/>
</dbReference>
<dbReference type="InterPro" id="IPR004527">
    <property type="entry name" value="Glu-tRNA-ligase_bac/mito"/>
</dbReference>
<dbReference type="InterPro" id="IPR033910">
    <property type="entry name" value="GluRS_core"/>
</dbReference>
<dbReference type="GO" id="GO:0006424">
    <property type="term" value="P:glutamyl-tRNA aminoacylation"/>
    <property type="evidence" value="ECO:0007669"/>
    <property type="project" value="UniProtKB-UniRule"/>
</dbReference>
<evidence type="ECO:0000256" key="7">
    <source>
        <dbReference type="HAMAP-Rule" id="MF_00022"/>
    </source>
</evidence>
<keyword evidence="6 7" id="KW-0030">Aminoacyl-tRNA synthetase</keyword>
<dbReference type="PANTHER" id="PTHR43311:SF2">
    <property type="entry name" value="GLUTAMATE--TRNA LIGASE, MITOCHONDRIAL-RELATED"/>
    <property type="match status" value="1"/>
</dbReference>
<reference evidence="10 11" key="1">
    <citation type="submission" date="2012-06" db="EMBL/GenBank/DDBJ databases">
        <title>The complete chromosome of genome of Turneriella parva DSM 21527.</title>
        <authorList>
            <consortium name="US DOE Joint Genome Institute (JGI-PGF)"/>
            <person name="Lucas S."/>
            <person name="Han J."/>
            <person name="Lapidus A."/>
            <person name="Bruce D."/>
            <person name="Goodwin L."/>
            <person name="Pitluck S."/>
            <person name="Peters L."/>
            <person name="Kyrpides N."/>
            <person name="Mavromatis K."/>
            <person name="Ivanova N."/>
            <person name="Mikhailova N."/>
            <person name="Chertkov O."/>
            <person name="Detter J.C."/>
            <person name="Tapia R."/>
            <person name="Han C."/>
            <person name="Land M."/>
            <person name="Hauser L."/>
            <person name="Markowitz V."/>
            <person name="Cheng J.-F."/>
            <person name="Hugenholtz P."/>
            <person name="Woyke T."/>
            <person name="Wu D."/>
            <person name="Gronow S."/>
            <person name="Wellnitz S."/>
            <person name="Brambilla E."/>
            <person name="Klenk H.-P."/>
            <person name="Eisen J.A."/>
        </authorList>
    </citation>
    <scope>NUCLEOTIDE SEQUENCE [LARGE SCALE GENOMIC DNA]</scope>
    <source>
        <strain evidence="11">ATCC BAA-1111 / DSM 21527 / NCTC 11395 / H</strain>
    </source>
</reference>
<gene>
    <name evidence="7" type="primary">gltX</name>
    <name evidence="10" type="ordered locus">Turpa_0205</name>
</gene>
<dbReference type="InterPro" id="IPR045462">
    <property type="entry name" value="aa-tRNA-synth_I_cd-bd"/>
</dbReference>
<dbReference type="GO" id="GO:0005524">
    <property type="term" value="F:ATP binding"/>
    <property type="evidence" value="ECO:0007669"/>
    <property type="project" value="UniProtKB-UniRule"/>
</dbReference>
<keyword evidence="5 7" id="KW-0648">Protein biosynthesis</keyword>
<evidence type="ECO:0000313" key="11">
    <source>
        <dbReference type="Proteomes" id="UP000006048"/>
    </source>
</evidence>
<feature type="domain" description="Glutamyl/glutaminyl-tRNA synthetase class Ib catalytic" evidence="8">
    <location>
        <begin position="3"/>
        <end position="317"/>
    </location>
</feature>
<evidence type="ECO:0000256" key="2">
    <source>
        <dbReference type="ARBA" id="ARBA00022598"/>
    </source>
</evidence>
<dbReference type="STRING" id="869212.Turpa_0205"/>
<keyword evidence="7" id="KW-0963">Cytoplasm</keyword>
<comment type="similarity">
    <text evidence="1 7">Belongs to the class-I aminoacyl-tRNA synthetase family. Glutamate--tRNA ligase type 1 subfamily.</text>
</comment>
<dbReference type="SUPFAM" id="SSF52374">
    <property type="entry name" value="Nucleotidylyl transferase"/>
    <property type="match status" value="1"/>
</dbReference>
<dbReference type="AlphaFoldDB" id="I4B0R0"/>
<dbReference type="PATRIC" id="fig|869212.3.peg.163"/>
<dbReference type="HAMAP" id="MF_00022">
    <property type="entry name" value="Glu_tRNA_synth_type1"/>
    <property type="match status" value="1"/>
</dbReference>
<dbReference type="NCBIfam" id="TIGR00464">
    <property type="entry name" value="gltX_bact"/>
    <property type="match status" value="1"/>
</dbReference>
<feature type="short sequence motif" description="'HIGH' region" evidence="7">
    <location>
        <begin position="10"/>
        <end position="20"/>
    </location>
</feature>
<comment type="subcellular location">
    <subcellularLocation>
        <location evidence="7">Cytoplasm</location>
    </subcellularLocation>
</comment>
<keyword evidence="3 7" id="KW-0547">Nucleotide-binding</keyword>
<evidence type="ECO:0000256" key="5">
    <source>
        <dbReference type="ARBA" id="ARBA00022917"/>
    </source>
</evidence>
<dbReference type="GO" id="GO:0005829">
    <property type="term" value="C:cytosol"/>
    <property type="evidence" value="ECO:0007669"/>
    <property type="project" value="TreeGrafter"/>
</dbReference>
<dbReference type="GO" id="GO:0000049">
    <property type="term" value="F:tRNA binding"/>
    <property type="evidence" value="ECO:0007669"/>
    <property type="project" value="InterPro"/>
</dbReference>
<protein>
    <recommendedName>
        <fullName evidence="7">Glutamate--tRNA ligase</fullName>
        <ecNumber evidence="7">6.1.1.17</ecNumber>
    </recommendedName>
    <alternativeName>
        <fullName evidence="7">Glutamyl-tRNA synthetase</fullName>
        <shortName evidence="7">GluRS</shortName>
    </alternativeName>
</protein>
<dbReference type="PROSITE" id="PS00178">
    <property type="entry name" value="AA_TRNA_LIGASE_I"/>
    <property type="match status" value="1"/>
</dbReference>
<dbReference type="InterPro" id="IPR001412">
    <property type="entry name" value="aa-tRNA-synth_I_CS"/>
</dbReference>
<keyword evidence="2 7" id="KW-0436">Ligase</keyword>